<name>A0ABD1ZH34_9MARC</name>
<keyword evidence="2" id="KW-1185">Reference proteome</keyword>
<organism evidence="1 2">
    <name type="scientific">Riccia fluitans</name>
    <dbReference type="NCBI Taxonomy" id="41844"/>
    <lineage>
        <taxon>Eukaryota</taxon>
        <taxon>Viridiplantae</taxon>
        <taxon>Streptophyta</taxon>
        <taxon>Embryophyta</taxon>
        <taxon>Marchantiophyta</taxon>
        <taxon>Marchantiopsida</taxon>
        <taxon>Marchantiidae</taxon>
        <taxon>Marchantiales</taxon>
        <taxon>Ricciaceae</taxon>
        <taxon>Riccia</taxon>
    </lineage>
</organism>
<accession>A0ABD1ZH34</accession>
<protein>
    <submittedName>
        <fullName evidence="1">Uncharacterized protein</fullName>
    </submittedName>
</protein>
<dbReference type="Proteomes" id="UP001605036">
    <property type="component" value="Unassembled WGS sequence"/>
</dbReference>
<comment type="caution">
    <text evidence="1">The sequence shown here is derived from an EMBL/GenBank/DDBJ whole genome shotgun (WGS) entry which is preliminary data.</text>
</comment>
<proteinExistence type="predicted"/>
<evidence type="ECO:0000313" key="2">
    <source>
        <dbReference type="Proteomes" id="UP001605036"/>
    </source>
</evidence>
<reference evidence="1 2" key="1">
    <citation type="submission" date="2024-09" db="EMBL/GenBank/DDBJ databases">
        <title>Chromosome-scale assembly of Riccia fluitans.</title>
        <authorList>
            <person name="Paukszto L."/>
            <person name="Sawicki J."/>
            <person name="Karawczyk K."/>
            <person name="Piernik-Szablinska J."/>
            <person name="Szczecinska M."/>
            <person name="Mazdziarz M."/>
        </authorList>
    </citation>
    <scope>NUCLEOTIDE SEQUENCE [LARGE SCALE GENOMIC DNA]</scope>
    <source>
        <strain evidence="1">Rf_01</strain>
        <tissue evidence="1">Aerial parts of the thallus</tissue>
    </source>
</reference>
<gene>
    <name evidence="1" type="ORF">R1flu_018520</name>
</gene>
<dbReference type="EMBL" id="JBHFFA010000001">
    <property type="protein sequence ID" value="KAL2650392.1"/>
    <property type="molecule type" value="Genomic_DNA"/>
</dbReference>
<sequence length="120" mass="14355">MNLEELKVLVGLALSGKLLSFLNVYWKNRVRLWFKYFCATRLQHFKFRSLQRCADEGRFRNCTEMEEMPLGIRARFCCLPVKIFEFDCIGDEDDVVPCSLNRHELLRSLKRRAGWPMRYN</sequence>
<dbReference type="AlphaFoldDB" id="A0ABD1ZH34"/>
<evidence type="ECO:0000313" key="1">
    <source>
        <dbReference type="EMBL" id="KAL2650392.1"/>
    </source>
</evidence>